<evidence type="ECO:0000313" key="2">
    <source>
        <dbReference type="Proteomes" id="UP000316968"/>
    </source>
</evidence>
<accession>A0A4Y6V129</accession>
<dbReference type="KEGG" id="saca:FFV09_16470"/>
<reference evidence="1 2" key="1">
    <citation type="submission" date="2019-06" db="EMBL/GenBank/DDBJ databases">
        <title>Saccharibacillus brassicae sp. nov., an endophytic bacterium isolated from Chinese cabbage seeds (Brassica pekinensis).</title>
        <authorList>
            <person name="Jiang L."/>
            <person name="Lee J."/>
            <person name="Kim S.W."/>
        </authorList>
    </citation>
    <scope>NUCLEOTIDE SEQUENCE [LARGE SCALE GENOMIC DNA]</scope>
    <source>
        <strain evidence="2">KCTC 43072 / ATSA2</strain>
    </source>
</reference>
<dbReference type="Proteomes" id="UP000316968">
    <property type="component" value="Chromosome"/>
</dbReference>
<evidence type="ECO:0000313" key="1">
    <source>
        <dbReference type="EMBL" id="QDH22301.1"/>
    </source>
</evidence>
<proteinExistence type="predicted"/>
<dbReference type="RefSeq" id="WP_141448845.1">
    <property type="nucleotide sequence ID" value="NZ_CP041217.1"/>
</dbReference>
<name>A0A4Y6V129_SACBS</name>
<organism evidence="1 2">
    <name type="scientific">Saccharibacillus brassicae</name>
    <dbReference type="NCBI Taxonomy" id="2583377"/>
    <lineage>
        <taxon>Bacteria</taxon>
        <taxon>Bacillati</taxon>
        <taxon>Bacillota</taxon>
        <taxon>Bacilli</taxon>
        <taxon>Bacillales</taxon>
        <taxon>Paenibacillaceae</taxon>
        <taxon>Saccharibacillus</taxon>
    </lineage>
</organism>
<protein>
    <submittedName>
        <fullName evidence="1">Uncharacterized protein</fullName>
    </submittedName>
</protein>
<dbReference type="OrthoDB" id="1679953at2"/>
<dbReference type="AlphaFoldDB" id="A0A4Y6V129"/>
<dbReference type="EMBL" id="CP041217">
    <property type="protein sequence ID" value="QDH22301.1"/>
    <property type="molecule type" value="Genomic_DNA"/>
</dbReference>
<keyword evidence="2" id="KW-1185">Reference proteome</keyword>
<gene>
    <name evidence="1" type="ORF">FFV09_16470</name>
</gene>
<sequence length="281" mass="29566">MAGLNGRVHDLPGVGSALGGFGAVVTFGEEIRKNDWIGYRRIVKVWPYADAASGGFDKIEELAGRIEAALHEAVLHSEPEAGAVGEAQSFACVYVGSADGDRADALLGGLTRGLRFAVYRQPAGVPADAGPAGAELTALAKLSSELLGSDWHVAADRWPNAVKRPCVLWRLSGSRKVTAKPSAFDVRRTYAAHVLGRGPAEERAALERLTQRLSGAQRLEASAPGTRGATIADVVADLEADGFVKGQLRLDVLERAAAAPVRPGEPDPPVRIGYVGFKQAD</sequence>